<evidence type="ECO:0000313" key="4">
    <source>
        <dbReference type="EMBL" id="CAF0848134.1"/>
    </source>
</evidence>
<feature type="region of interest" description="Disordered" evidence="1">
    <location>
        <begin position="130"/>
        <end position="289"/>
    </location>
</feature>
<dbReference type="Proteomes" id="UP000663828">
    <property type="component" value="Unassembled WGS sequence"/>
</dbReference>
<feature type="compositionally biased region" description="Polar residues" evidence="1">
    <location>
        <begin position="204"/>
        <end position="215"/>
    </location>
</feature>
<accession>A0A813UGS1</accession>
<sequence>MELKDITNFISRYKYLNRLLFIHILLGALSLIRYCLTPNASNRATTKDILRHEWLAHGPTLSIRLNSPMKTTGVSTVSLPTDNYKPANNDYEKVHLRSSSPTKKHDRSVSPTNSLVELELHTSSFFDTAKLRNNHNNNNHGSSVAKDQQRRNRASAIPESTRYYQSNNTKPTPSSTSACSPYRRPLSLSLDDNHSKSPIDYHFASTSEKPSQVTAAVTLAQPQPQPPPPPPTSSSQAYPRRSRRTVSPSTTTTLSKHINNDRLNSPQATQRYSVVRSPETTKRQTSPVTPSRYLVSYDFDTTLRDLKRKPIYKYTPPAAPISTTDLNVVPSIANSTTSAAPSVFTTSARFAPPPVRRRSPYKDSDPTNSNNSSINPSRLGHNSTTNSISNLDDSITNASSSTNPNHRRSLLTSLESPPPSTAIHNSRKSRLLDDNNNFISLKVHE</sequence>
<keyword evidence="2" id="KW-1133">Transmembrane helix</keyword>
<evidence type="ECO:0000256" key="2">
    <source>
        <dbReference type="SAM" id="Phobius"/>
    </source>
</evidence>
<keyword evidence="2" id="KW-0812">Transmembrane</keyword>
<dbReference type="Proteomes" id="UP000663852">
    <property type="component" value="Unassembled WGS sequence"/>
</dbReference>
<feature type="compositionally biased region" description="Low complexity" evidence="1">
    <location>
        <begin position="245"/>
        <end position="255"/>
    </location>
</feature>
<protein>
    <submittedName>
        <fullName evidence="3">Uncharacterized protein</fullName>
    </submittedName>
</protein>
<dbReference type="EMBL" id="CAJNOJ010000018">
    <property type="protein sequence ID" value="CAF0829147.1"/>
    <property type="molecule type" value="Genomic_DNA"/>
</dbReference>
<feature type="region of interest" description="Disordered" evidence="1">
    <location>
        <begin position="77"/>
        <end position="113"/>
    </location>
</feature>
<organism evidence="3 6">
    <name type="scientific">Adineta ricciae</name>
    <name type="common">Rotifer</name>
    <dbReference type="NCBI Taxonomy" id="249248"/>
    <lineage>
        <taxon>Eukaryota</taxon>
        <taxon>Metazoa</taxon>
        <taxon>Spiralia</taxon>
        <taxon>Gnathifera</taxon>
        <taxon>Rotifera</taxon>
        <taxon>Eurotatoria</taxon>
        <taxon>Bdelloidea</taxon>
        <taxon>Adinetida</taxon>
        <taxon>Adinetidae</taxon>
        <taxon>Adineta</taxon>
    </lineage>
</organism>
<feature type="compositionally biased region" description="Pro residues" evidence="1">
    <location>
        <begin position="223"/>
        <end position="232"/>
    </location>
</feature>
<evidence type="ECO:0000256" key="1">
    <source>
        <dbReference type="SAM" id="MobiDB-lite"/>
    </source>
</evidence>
<dbReference type="OrthoDB" id="10061001at2759"/>
<comment type="caution">
    <text evidence="3">The sequence shown here is derived from an EMBL/GenBank/DDBJ whole genome shotgun (WGS) entry which is preliminary data.</text>
</comment>
<feature type="compositionally biased region" description="Polar residues" evidence="1">
    <location>
        <begin position="380"/>
        <end position="404"/>
    </location>
</feature>
<feature type="compositionally biased region" description="Polar residues" evidence="1">
    <location>
        <begin position="336"/>
        <end position="348"/>
    </location>
</feature>
<gene>
    <name evidence="3" type="ORF">EDS130_LOCUS6245</name>
    <name evidence="4" type="ORF">XAT740_LOCUS5336</name>
</gene>
<keyword evidence="5" id="KW-1185">Reference proteome</keyword>
<evidence type="ECO:0000313" key="3">
    <source>
        <dbReference type="EMBL" id="CAF0829147.1"/>
    </source>
</evidence>
<reference evidence="3" key="1">
    <citation type="submission" date="2021-02" db="EMBL/GenBank/DDBJ databases">
        <authorList>
            <person name="Nowell W R."/>
        </authorList>
    </citation>
    <scope>NUCLEOTIDE SEQUENCE</scope>
</reference>
<evidence type="ECO:0000313" key="5">
    <source>
        <dbReference type="Proteomes" id="UP000663828"/>
    </source>
</evidence>
<feature type="compositionally biased region" description="Low complexity" evidence="1">
    <location>
        <begin position="166"/>
        <end position="177"/>
    </location>
</feature>
<proteinExistence type="predicted"/>
<dbReference type="EMBL" id="CAJNOR010000228">
    <property type="protein sequence ID" value="CAF0848134.1"/>
    <property type="molecule type" value="Genomic_DNA"/>
</dbReference>
<keyword evidence="2" id="KW-0472">Membrane</keyword>
<feature type="compositionally biased region" description="Polar residues" evidence="1">
    <location>
        <begin position="261"/>
        <end position="272"/>
    </location>
</feature>
<feature type="region of interest" description="Disordered" evidence="1">
    <location>
        <begin position="336"/>
        <end position="429"/>
    </location>
</feature>
<feature type="compositionally biased region" description="Low complexity" evidence="1">
    <location>
        <begin position="368"/>
        <end position="377"/>
    </location>
</feature>
<evidence type="ECO:0000313" key="6">
    <source>
        <dbReference type="Proteomes" id="UP000663852"/>
    </source>
</evidence>
<name>A0A813UGS1_ADIRI</name>
<dbReference type="AlphaFoldDB" id="A0A813UGS1"/>
<dbReference type="InterPro" id="IPR011009">
    <property type="entry name" value="Kinase-like_dom_sf"/>
</dbReference>
<dbReference type="SUPFAM" id="SSF56112">
    <property type="entry name" value="Protein kinase-like (PK-like)"/>
    <property type="match status" value="1"/>
</dbReference>
<feature type="transmembrane region" description="Helical" evidence="2">
    <location>
        <begin position="15"/>
        <end position="34"/>
    </location>
</feature>